<dbReference type="PROSITE" id="PS50297">
    <property type="entry name" value="ANK_REP_REGION"/>
    <property type="match status" value="1"/>
</dbReference>
<dbReference type="InterPro" id="IPR036770">
    <property type="entry name" value="Ankyrin_rpt-contain_sf"/>
</dbReference>
<evidence type="ECO:0000256" key="1">
    <source>
        <dbReference type="ARBA" id="ARBA00022737"/>
    </source>
</evidence>
<dbReference type="SUPFAM" id="SSF48403">
    <property type="entry name" value="Ankyrin repeat"/>
    <property type="match status" value="1"/>
</dbReference>
<evidence type="ECO:0000256" key="2">
    <source>
        <dbReference type="ARBA" id="ARBA00023043"/>
    </source>
</evidence>
<dbReference type="EMBL" id="OE003348">
    <property type="protein sequence ID" value="CAD7460043.1"/>
    <property type="molecule type" value="Genomic_DNA"/>
</dbReference>
<organism evidence="4">
    <name type="scientific">Timema tahoe</name>
    <dbReference type="NCBI Taxonomy" id="61484"/>
    <lineage>
        <taxon>Eukaryota</taxon>
        <taxon>Metazoa</taxon>
        <taxon>Ecdysozoa</taxon>
        <taxon>Arthropoda</taxon>
        <taxon>Hexapoda</taxon>
        <taxon>Insecta</taxon>
        <taxon>Pterygota</taxon>
        <taxon>Neoptera</taxon>
        <taxon>Polyneoptera</taxon>
        <taxon>Phasmatodea</taxon>
        <taxon>Timematodea</taxon>
        <taxon>Timematoidea</taxon>
        <taxon>Timematidae</taxon>
        <taxon>Timema</taxon>
    </lineage>
</organism>
<dbReference type="PROSITE" id="PS50088">
    <property type="entry name" value="ANK_REPEAT"/>
    <property type="match status" value="3"/>
</dbReference>
<dbReference type="AlphaFoldDB" id="A0A7R9NXP8"/>
<reference evidence="4" key="1">
    <citation type="submission" date="2020-11" db="EMBL/GenBank/DDBJ databases">
        <authorList>
            <person name="Tran Van P."/>
        </authorList>
    </citation>
    <scope>NUCLEOTIDE SEQUENCE</scope>
</reference>
<keyword evidence="2 3" id="KW-0040">ANK repeat</keyword>
<dbReference type="PRINTS" id="PR01415">
    <property type="entry name" value="ANKYRIN"/>
</dbReference>
<dbReference type="Pfam" id="PF12796">
    <property type="entry name" value="Ank_2"/>
    <property type="match status" value="2"/>
</dbReference>
<protein>
    <submittedName>
        <fullName evidence="4">Uncharacterized protein</fullName>
    </submittedName>
</protein>
<accession>A0A7R9NXP8</accession>
<dbReference type="InterPro" id="IPR002110">
    <property type="entry name" value="Ankyrin_rpt"/>
</dbReference>
<gene>
    <name evidence="4" type="ORF">TTEB3V08_LOCUS7989</name>
</gene>
<feature type="repeat" description="ANK" evidence="3">
    <location>
        <begin position="98"/>
        <end position="130"/>
    </location>
</feature>
<proteinExistence type="predicted"/>
<dbReference type="SMART" id="SM00248">
    <property type="entry name" value="ANK"/>
    <property type="match status" value="8"/>
</dbReference>
<feature type="repeat" description="ANK" evidence="3">
    <location>
        <begin position="38"/>
        <end position="60"/>
    </location>
</feature>
<feature type="repeat" description="ANK" evidence="3">
    <location>
        <begin position="203"/>
        <end position="235"/>
    </location>
</feature>
<dbReference type="PANTHER" id="PTHR24198">
    <property type="entry name" value="ANKYRIN REPEAT AND PROTEIN KINASE DOMAIN-CONTAINING PROTEIN"/>
    <property type="match status" value="1"/>
</dbReference>
<sequence length="283" mass="31328">MNLSPECEQLLDAAQENHLKSVRLFLSQGTSVNSCKEDGLTSLHIAAEMGFLDLLQLLLSVEDICIDHKATCGSTPLHCAIVSELILSGANVNETDNLNYAPLHWSVLNTSYVISKLLIQKGAHVNAVNTFEETPLHIAILRSPSKVITILLLRSGAYHDPKSGNSMGLLMELALQASSSWHIDVIKLLVRHGAQLKVVEPLGKRSLLHIVAMTGYLPLASYLLEEGVNVYARNLQRKTPLQMAKMFNNWDMMDLLTDWCSKLEKDVDSVDSKQDILQDDDSN</sequence>
<name>A0A7R9NXP8_9NEOP</name>
<dbReference type="Gene3D" id="1.25.40.20">
    <property type="entry name" value="Ankyrin repeat-containing domain"/>
    <property type="match status" value="2"/>
</dbReference>
<keyword evidence="1" id="KW-0677">Repeat</keyword>
<evidence type="ECO:0000313" key="4">
    <source>
        <dbReference type="EMBL" id="CAD7460043.1"/>
    </source>
</evidence>
<dbReference type="Pfam" id="PF13637">
    <property type="entry name" value="Ank_4"/>
    <property type="match status" value="1"/>
</dbReference>
<dbReference type="PANTHER" id="PTHR24198:SF165">
    <property type="entry name" value="ANKYRIN REPEAT-CONTAINING PROTEIN-RELATED"/>
    <property type="match status" value="1"/>
</dbReference>
<evidence type="ECO:0000256" key="3">
    <source>
        <dbReference type="PROSITE-ProRule" id="PRU00023"/>
    </source>
</evidence>